<evidence type="ECO:0000256" key="6">
    <source>
        <dbReference type="ARBA" id="ARBA00022786"/>
    </source>
</evidence>
<dbReference type="SUPFAM" id="SSF57850">
    <property type="entry name" value="RING/U-box"/>
    <property type="match status" value="1"/>
</dbReference>
<keyword evidence="4" id="KW-0479">Metal-binding</keyword>
<keyword evidence="10" id="KW-0472">Membrane</keyword>
<proteinExistence type="inferred from homology"/>
<protein>
    <recommendedName>
        <fullName evidence="3">RING-type E3 ubiquitin transferase</fullName>
        <ecNumber evidence="3">2.3.2.27</ecNumber>
    </recommendedName>
</protein>
<evidence type="ECO:0000256" key="10">
    <source>
        <dbReference type="SAM" id="Phobius"/>
    </source>
</evidence>
<feature type="transmembrane region" description="Helical" evidence="10">
    <location>
        <begin position="103"/>
        <end position="132"/>
    </location>
</feature>
<dbReference type="GO" id="GO:0006412">
    <property type="term" value="P:translation"/>
    <property type="evidence" value="ECO:0007669"/>
    <property type="project" value="InterPro"/>
</dbReference>
<accession>A0AAE0AU22</accession>
<evidence type="ECO:0000256" key="3">
    <source>
        <dbReference type="ARBA" id="ARBA00012483"/>
    </source>
</evidence>
<sequence length="232" mass="25592">MEKVSYKLAFLVAVLVFAAGVHLGAEARNISIPCNTTADCGDFVHCVCNTAIKLCTCHAAHVYDAAVAAAAFIGSQESIPVNINDRNNFYSSPQNLTTNDQNYLPFSISLLVFISLFVFLCVTPICVCIRCCCRQSTTSSRHPDSNQPENARNVAPAALELVYEARTTLCSPSSLSLEAGEKCSICLNEYGNQDSVRVLTRCRHMFHKHCIDQWLPGRSWNCPICREDFTVQ</sequence>
<dbReference type="PANTHER" id="PTHR14155">
    <property type="entry name" value="RING FINGER DOMAIN-CONTAINING"/>
    <property type="match status" value="1"/>
</dbReference>
<dbReference type="Gene3D" id="3.30.40.10">
    <property type="entry name" value="Zinc/RING finger domain, C3HC4 (zinc finger)"/>
    <property type="match status" value="1"/>
</dbReference>
<evidence type="ECO:0000256" key="4">
    <source>
        <dbReference type="ARBA" id="ARBA00022723"/>
    </source>
</evidence>
<keyword evidence="14" id="KW-1185">Reference proteome</keyword>
<dbReference type="PANTHER" id="PTHR14155:SF627">
    <property type="entry name" value="OS06G0192800 PROTEIN"/>
    <property type="match status" value="1"/>
</dbReference>
<organism evidence="13 14">
    <name type="scientific">Dipteronia sinensis</name>
    <dbReference type="NCBI Taxonomy" id="43782"/>
    <lineage>
        <taxon>Eukaryota</taxon>
        <taxon>Viridiplantae</taxon>
        <taxon>Streptophyta</taxon>
        <taxon>Embryophyta</taxon>
        <taxon>Tracheophyta</taxon>
        <taxon>Spermatophyta</taxon>
        <taxon>Magnoliopsida</taxon>
        <taxon>eudicotyledons</taxon>
        <taxon>Gunneridae</taxon>
        <taxon>Pentapetalae</taxon>
        <taxon>rosids</taxon>
        <taxon>malvids</taxon>
        <taxon>Sapindales</taxon>
        <taxon>Sapindaceae</taxon>
        <taxon>Hippocastanoideae</taxon>
        <taxon>Acereae</taxon>
        <taxon>Dipteronia</taxon>
    </lineage>
</organism>
<keyword evidence="7" id="KW-0862">Zinc</keyword>
<evidence type="ECO:0000313" key="14">
    <source>
        <dbReference type="Proteomes" id="UP001281410"/>
    </source>
</evidence>
<dbReference type="InterPro" id="IPR013083">
    <property type="entry name" value="Znf_RING/FYVE/PHD"/>
</dbReference>
<evidence type="ECO:0000256" key="11">
    <source>
        <dbReference type="SAM" id="SignalP"/>
    </source>
</evidence>
<keyword evidence="10" id="KW-1133">Transmembrane helix</keyword>
<gene>
    <name evidence="13" type="ORF">Dsin_011331</name>
</gene>
<feature type="signal peptide" evidence="11">
    <location>
        <begin position="1"/>
        <end position="27"/>
    </location>
</feature>
<feature type="domain" description="RING-type" evidence="12">
    <location>
        <begin position="183"/>
        <end position="226"/>
    </location>
</feature>
<evidence type="ECO:0000256" key="1">
    <source>
        <dbReference type="ARBA" id="ARBA00000900"/>
    </source>
</evidence>
<evidence type="ECO:0000256" key="8">
    <source>
        <dbReference type="ARBA" id="ARBA00024209"/>
    </source>
</evidence>
<evidence type="ECO:0000259" key="12">
    <source>
        <dbReference type="PROSITE" id="PS50089"/>
    </source>
</evidence>
<comment type="caution">
    <text evidence="13">The sequence shown here is derived from an EMBL/GenBank/DDBJ whole genome shotgun (WGS) entry which is preliminary data.</text>
</comment>
<keyword evidence="11" id="KW-0732">Signal</keyword>
<feature type="chain" id="PRO_5042092885" description="RING-type E3 ubiquitin transferase" evidence="11">
    <location>
        <begin position="28"/>
        <end position="232"/>
    </location>
</feature>
<evidence type="ECO:0000256" key="5">
    <source>
        <dbReference type="ARBA" id="ARBA00022771"/>
    </source>
</evidence>
<dbReference type="Proteomes" id="UP001281410">
    <property type="component" value="Unassembled WGS sequence"/>
</dbReference>
<name>A0AAE0AU22_9ROSI</name>
<evidence type="ECO:0000256" key="9">
    <source>
        <dbReference type="PROSITE-ProRule" id="PRU00175"/>
    </source>
</evidence>
<comment type="similarity">
    <text evidence="8">Belongs to the RING-type zinc finger family. ATL subfamily.</text>
</comment>
<evidence type="ECO:0000256" key="2">
    <source>
        <dbReference type="ARBA" id="ARBA00004906"/>
    </source>
</evidence>
<dbReference type="GO" id="GO:0061630">
    <property type="term" value="F:ubiquitin protein ligase activity"/>
    <property type="evidence" value="ECO:0007669"/>
    <property type="project" value="UniProtKB-EC"/>
</dbReference>
<keyword evidence="10" id="KW-0812">Transmembrane</keyword>
<dbReference type="InterPro" id="IPR001841">
    <property type="entry name" value="Znf_RING"/>
</dbReference>
<reference evidence="13" key="1">
    <citation type="journal article" date="2023" name="Plant J.">
        <title>Genome sequences and population genomics provide insights into the demographic history, inbreeding, and mutation load of two 'living fossil' tree species of Dipteronia.</title>
        <authorList>
            <person name="Feng Y."/>
            <person name="Comes H.P."/>
            <person name="Chen J."/>
            <person name="Zhu S."/>
            <person name="Lu R."/>
            <person name="Zhang X."/>
            <person name="Li P."/>
            <person name="Qiu J."/>
            <person name="Olsen K.M."/>
            <person name="Qiu Y."/>
        </authorList>
    </citation>
    <scope>NUCLEOTIDE SEQUENCE</scope>
    <source>
        <strain evidence="13">NBL</strain>
    </source>
</reference>
<keyword evidence="6" id="KW-0833">Ubl conjugation pathway</keyword>
<dbReference type="EC" id="2.3.2.27" evidence="3"/>
<dbReference type="AlphaFoldDB" id="A0AAE0AU22"/>
<evidence type="ECO:0000256" key="7">
    <source>
        <dbReference type="ARBA" id="ARBA00022833"/>
    </source>
</evidence>
<evidence type="ECO:0000313" key="13">
    <source>
        <dbReference type="EMBL" id="KAK3224306.1"/>
    </source>
</evidence>
<dbReference type="GO" id="GO:0003735">
    <property type="term" value="F:structural constituent of ribosome"/>
    <property type="evidence" value="ECO:0007669"/>
    <property type="project" value="InterPro"/>
</dbReference>
<dbReference type="InterPro" id="IPR053238">
    <property type="entry name" value="RING-H2_zinc_finger"/>
</dbReference>
<dbReference type="PROSITE" id="PS00962">
    <property type="entry name" value="RIBOSOMAL_S2_1"/>
    <property type="match status" value="1"/>
</dbReference>
<dbReference type="Pfam" id="PF13639">
    <property type="entry name" value="zf-RING_2"/>
    <property type="match status" value="1"/>
</dbReference>
<dbReference type="EMBL" id="JANJYJ010000003">
    <property type="protein sequence ID" value="KAK3224306.1"/>
    <property type="molecule type" value="Genomic_DNA"/>
</dbReference>
<dbReference type="SMART" id="SM00184">
    <property type="entry name" value="RING"/>
    <property type="match status" value="1"/>
</dbReference>
<dbReference type="InterPro" id="IPR018130">
    <property type="entry name" value="Ribosomal_uS2_CS"/>
</dbReference>
<keyword evidence="5 9" id="KW-0863">Zinc-finger</keyword>
<dbReference type="PROSITE" id="PS50089">
    <property type="entry name" value="ZF_RING_2"/>
    <property type="match status" value="1"/>
</dbReference>
<dbReference type="GO" id="GO:0008270">
    <property type="term" value="F:zinc ion binding"/>
    <property type="evidence" value="ECO:0007669"/>
    <property type="project" value="UniProtKB-KW"/>
</dbReference>
<comment type="catalytic activity">
    <reaction evidence="1">
        <text>S-ubiquitinyl-[E2 ubiquitin-conjugating enzyme]-L-cysteine + [acceptor protein]-L-lysine = [E2 ubiquitin-conjugating enzyme]-L-cysteine + N(6)-ubiquitinyl-[acceptor protein]-L-lysine.</text>
        <dbReference type="EC" id="2.3.2.27"/>
    </reaction>
</comment>
<comment type="pathway">
    <text evidence="2">Protein modification; protein ubiquitination.</text>
</comment>
<dbReference type="GO" id="GO:0005840">
    <property type="term" value="C:ribosome"/>
    <property type="evidence" value="ECO:0007669"/>
    <property type="project" value="InterPro"/>
</dbReference>